<keyword evidence="2" id="KW-0238">DNA-binding</keyword>
<evidence type="ECO:0000313" key="6">
    <source>
        <dbReference type="Proteomes" id="UP000321685"/>
    </source>
</evidence>
<dbReference type="Pfam" id="PF12833">
    <property type="entry name" value="HTH_18"/>
    <property type="match status" value="1"/>
</dbReference>
<dbReference type="Gene3D" id="1.10.10.60">
    <property type="entry name" value="Homeodomain-like"/>
    <property type="match status" value="1"/>
</dbReference>
<dbReference type="InterPro" id="IPR018060">
    <property type="entry name" value="HTH_AraC"/>
</dbReference>
<comment type="caution">
    <text evidence="5">The sequence shown here is derived from an EMBL/GenBank/DDBJ whole genome shotgun (WGS) entry which is preliminary data.</text>
</comment>
<feature type="domain" description="HTH araC/xylS-type" evidence="4">
    <location>
        <begin position="246"/>
        <end position="348"/>
    </location>
</feature>
<dbReference type="SUPFAM" id="SSF46689">
    <property type="entry name" value="Homeodomain-like"/>
    <property type="match status" value="2"/>
</dbReference>
<proteinExistence type="predicted"/>
<dbReference type="InterPro" id="IPR035418">
    <property type="entry name" value="AraC-bd_2"/>
</dbReference>
<dbReference type="PANTHER" id="PTHR46796:SF12">
    <property type="entry name" value="HTH-TYPE DNA-BINDING TRANSCRIPTIONAL ACTIVATOR EUTR"/>
    <property type="match status" value="1"/>
</dbReference>
<organism evidence="5 6">
    <name type="scientific">Pseudonocardia sulfidoxydans NBRC 16205</name>
    <dbReference type="NCBI Taxonomy" id="1223511"/>
    <lineage>
        <taxon>Bacteria</taxon>
        <taxon>Bacillati</taxon>
        <taxon>Actinomycetota</taxon>
        <taxon>Actinomycetes</taxon>
        <taxon>Pseudonocardiales</taxon>
        <taxon>Pseudonocardiaceae</taxon>
        <taxon>Pseudonocardia</taxon>
    </lineage>
</organism>
<dbReference type="GO" id="GO:0043565">
    <property type="term" value="F:sequence-specific DNA binding"/>
    <property type="evidence" value="ECO:0007669"/>
    <property type="project" value="InterPro"/>
</dbReference>
<protein>
    <submittedName>
        <fullName evidence="5">Transcriptional regulator</fullName>
    </submittedName>
</protein>
<dbReference type="Pfam" id="PF14525">
    <property type="entry name" value="AraC_binding_2"/>
    <property type="match status" value="1"/>
</dbReference>
<dbReference type="InterPro" id="IPR050204">
    <property type="entry name" value="AraC_XylS_family_regulators"/>
</dbReference>
<dbReference type="EMBL" id="BJVJ01000023">
    <property type="protein sequence ID" value="GEL23721.1"/>
    <property type="molecule type" value="Genomic_DNA"/>
</dbReference>
<keyword evidence="1" id="KW-0805">Transcription regulation</keyword>
<dbReference type="InterPro" id="IPR009057">
    <property type="entry name" value="Homeodomain-like_sf"/>
</dbReference>
<dbReference type="SMART" id="SM00342">
    <property type="entry name" value="HTH_ARAC"/>
    <property type="match status" value="1"/>
</dbReference>
<evidence type="ECO:0000256" key="2">
    <source>
        <dbReference type="ARBA" id="ARBA00023125"/>
    </source>
</evidence>
<dbReference type="GO" id="GO:0003700">
    <property type="term" value="F:DNA-binding transcription factor activity"/>
    <property type="evidence" value="ECO:0007669"/>
    <property type="project" value="InterPro"/>
</dbReference>
<sequence length="349" mass="38138">MRMSATAEPGVQADSAIGAYLPSVSDELRAYERFRTRSPEEAQLGSVSFLSPHRLRVRDTSEFSALAQVADADGATVCHVRYGCEVTIERAPQQEYLAVLAPITGELELEHRGRRHVVVAGRALAVLPPGRHVHMRWAPGSEVFSLRLDVRTLRRAMRTLAPDAPEDLPLRFAGPVVDLRAGVSVYGAAQLLATVFGQYAHPEAVPRHVLRHLADHAAGAALLSLEHNHRDEIRSAARRRGCVGVRTAVDLIEGETSAVLTVAELARRSGVTTRTLEMAFRKAMSVSPYAYMQRQRMQKAHLELQAADPADGVTVTGVAMRWGFGHAGRFAARYRQTFGVPPSSTLRCG</sequence>
<dbReference type="AlphaFoldDB" id="A0A511DG08"/>
<dbReference type="PROSITE" id="PS01124">
    <property type="entry name" value="HTH_ARAC_FAMILY_2"/>
    <property type="match status" value="1"/>
</dbReference>
<evidence type="ECO:0000313" key="5">
    <source>
        <dbReference type="EMBL" id="GEL23721.1"/>
    </source>
</evidence>
<accession>A0A511DG08</accession>
<reference evidence="5 6" key="1">
    <citation type="submission" date="2019-07" db="EMBL/GenBank/DDBJ databases">
        <title>Whole genome shotgun sequence of Pseudonocardia sulfidoxydans NBRC 16205.</title>
        <authorList>
            <person name="Hosoyama A."/>
            <person name="Uohara A."/>
            <person name="Ohji S."/>
            <person name="Ichikawa N."/>
        </authorList>
    </citation>
    <scope>NUCLEOTIDE SEQUENCE [LARGE SCALE GENOMIC DNA]</scope>
    <source>
        <strain evidence="5 6">NBRC 16205</strain>
    </source>
</reference>
<keyword evidence="6" id="KW-1185">Reference proteome</keyword>
<evidence type="ECO:0000256" key="1">
    <source>
        <dbReference type="ARBA" id="ARBA00023015"/>
    </source>
</evidence>
<evidence type="ECO:0000256" key="3">
    <source>
        <dbReference type="ARBA" id="ARBA00023163"/>
    </source>
</evidence>
<keyword evidence="3" id="KW-0804">Transcription</keyword>
<name>A0A511DG08_9PSEU</name>
<gene>
    <name evidence="5" type="ORF">PSU4_26750</name>
</gene>
<evidence type="ECO:0000259" key="4">
    <source>
        <dbReference type="PROSITE" id="PS01124"/>
    </source>
</evidence>
<dbReference type="PANTHER" id="PTHR46796">
    <property type="entry name" value="HTH-TYPE TRANSCRIPTIONAL ACTIVATOR RHAS-RELATED"/>
    <property type="match status" value="1"/>
</dbReference>
<dbReference type="Proteomes" id="UP000321685">
    <property type="component" value="Unassembled WGS sequence"/>
</dbReference>